<dbReference type="AlphaFoldDB" id="K6Z9X3"/>
<keyword evidence="2" id="KW-1185">Reference proteome</keyword>
<organism evidence="1 2">
    <name type="scientific">Paraglaciecola polaris LMG 21857</name>
    <dbReference type="NCBI Taxonomy" id="1129793"/>
    <lineage>
        <taxon>Bacteria</taxon>
        <taxon>Pseudomonadati</taxon>
        <taxon>Pseudomonadota</taxon>
        <taxon>Gammaproteobacteria</taxon>
        <taxon>Alteromonadales</taxon>
        <taxon>Alteromonadaceae</taxon>
        <taxon>Paraglaciecola</taxon>
    </lineage>
</organism>
<evidence type="ECO:0000313" key="1">
    <source>
        <dbReference type="EMBL" id="GAC32926.1"/>
    </source>
</evidence>
<name>K6Z9X3_9ALTE</name>
<accession>K6Z9X3</accession>
<proteinExistence type="predicted"/>
<gene>
    <name evidence="1" type="ORF">GPLA_2020</name>
</gene>
<evidence type="ECO:0000313" key="2">
    <source>
        <dbReference type="Proteomes" id="UP000006322"/>
    </source>
</evidence>
<dbReference type="EMBL" id="BAER01000045">
    <property type="protein sequence ID" value="GAC32926.1"/>
    <property type="molecule type" value="Genomic_DNA"/>
</dbReference>
<comment type="caution">
    <text evidence="1">The sequence shown here is derived from an EMBL/GenBank/DDBJ whole genome shotgun (WGS) entry which is preliminary data.</text>
</comment>
<sequence length="46" mass="4878">MADTLKGLYTAVMGQVASGERLPANTDNLTKLSSLASPEYFITSIT</sequence>
<reference evidence="2" key="1">
    <citation type="journal article" date="2014" name="Environ. Microbiol.">
        <title>Comparative genomics of the marine bacterial genus Glaciecola reveals the high degree of genomic diversity and genomic characteristic for cold adaptation.</title>
        <authorList>
            <person name="Qin Q.L."/>
            <person name="Xie B.B."/>
            <person name="Yu Y."/>
            <person name="Shu Y.L."/>
            <person name="Rong J.C."/>
            <person name="Zhang Y.J."/>
            <person name="Zhao D.L."/>
            <person name="Chen X.L."/>
            <person name="Zhang X.Y."/>
            <person name="Chen B."/>
            <person name="Zhou B.C."/>
            <person name="Zhang Y.Z."/>
        </authorList>
    </citation>
    <scope>NUCLEOTIDE SEQUENCE [LARGE SCALE GENOMIC DNA]</scope>
    <source>
        <strain evidence="2">LMG 21857</strain>
    </source>
</reference>
<dbReference type="Proteomes" id="UP000006322">
    <property type="component" value="Unassembled WGS sequence"/>
</dbReference>
<protein>
    <submittedName>
        <fullName evidence="1">Uncharacterized protein</fullName>
    </submittedName>
</protein>